<name>I0YVY1_COCSC</name>
<evidence type="ECO:0000256" key="1">
    <source>
        <dbReference type="SAM" id="MobiDB-lite"/>
    </source>
</evidence>
<proteinExistence type="predicted"/>
<organism evidence="2 3">
    <name type="scientific">Coccomyxa subellipsoidea (strain C-169)</name>
    <name type="common">Green microalga</name>
    <dbReference type="NCBI Taxonomy" id="574566"/>
    <lineage>
        <taxon>Eukaryota</taxon>
        <taxon>Viridiplantae</taxon>
        <taxon>Chlorophyta</taxon>
        <taxon>core chlorophytes</taxon>
        <taxon>Trebouxiophyceae</taxon>
        <taxon>Trebouxiophyceae incertae sedis</taxon>
        <taxon>Coccomyxaceae</taxon>
        <taxon>Coccomyxa</taxon>
        <taxon>Coccomyxa subellipsoidea</taxon>
    </lineage>
</organism>
<accession>I0YVY1</accession>
<gene>
    <name evidence="2" type="ORF">COCSUDRAFT_66277</name>
</gene>
<feature type="region of interest" description="Disordered" evidence="1">
    <location>
        <begin position="123"/>
        <end position="156"/>
    </location>
</feature>
<feature type="region of interest" description="Disordered" evidence="1">
    <location>
        <begin position="72"/>
        <end position="100"/>
    </location>
</feature>
<dbReference type="OrthoDB" id="10548334at2759"/>
<keyword evidence="3" id="KW-1185">Reference proteome</keyword>
<dbReference type="Proteomes" id="UP000007264">
    <property type="component" value="Unassembled WGS sequence"/>
</dbReference>
<protein>
    <submittedName>
        <fullName evidence="2">Uncharacterized protein</fullName>
    </submittedName>
</protein>
<feature type="region of interest" description="Disordered" evidence="1">
    <location>
        <begin position="177"/>
        <end position="241"/>
    </location>
</feature>
<dbReference type="EMBL" id="AGSI01000009">
    <property type="protein sequence ID" value="EIE22550.1"/>
    <property type="molecule type" value="Genomic_DNA"/>
</dbReference>
<reference evidence="2 3" key="1">
    <citation type="journal article" date="2012" name="Genome Biol.">
        <title>The genome of the polar eukaryotic microalga coccomyxa subellipsoidea reveals traits of cold adaptation.</title>
        <authorList>
            <person name="Blanc G."/>
            <person name="Agarkova I."/>
            <person name="Grimwood J."/>
            <person name="Kuo A."/>
            <person name="Brueggeman A."/>
            <person name="Dunigan D."/>
            <person name="Gurnon J."/>
            <person name="Ladunga I."/>
            <person name="Lindquist E."/>
            <person name="Lucas S."/>
            <person name="Pangilinan J."/>
            <person name="Proschold T."/>
            <person name="Salamov A."/>
            <person name="Schmutz J."/>
            <person name="Weeks D."/>
            <person name="Yamada T."/>
            <person name="Claverie J.M."/>
            <person name="Grigoriev I."/>
            <person name="Van Etten J."/>
            <person name="Lomsadze A."/>
            <person name="Borodovsky M."/>
        </authorList>
    </citation>
    <scope>NUCLEOTIDE SEQUENCE [LARGE SCALE GENOMIC DNA]</scope>
    <source>
        <strain evidence="2 3">C-169</strain>
    </source>
</reference>
<feature type="region of interest" description="Disordered" evidence="1">
    <location>
        <begin position="256"/>
        <end position="275"/>
    </location>
</feature>
<evidence type="ECO:0000313" key="3">
    <source>
        <dbReference type="Proteomes" id="UP000007264"/>
    </source>
</evidence>
<dbReference type="AlphaFoldDB" id="I0YVY1"/>
<comment type="caution">
    <text evidence="2">The sequence shown here is derived from an EMBL/GenBank/DDBJ whole genome shotgun (WGS) entry which is preliminary data.</text>
</comment>
<dbReference type="GeneID" id="17040538"/>
<dbReference type="RefSeq" id="XP_005647094.1">
    <property type="nucleotide sequence ID" value="XM_005647037.1"/>
</dbReference>
<sequence length="442" mass="45877">MEGKEELVSSWQDLRGRSLLTGEHKFEIIAGGRHADVVALDGGMEAFAALSCVKTDDHHAGGFMTVCKGATGSGASEAANPQQKVLHAPESLPDSPKSTNEQVCFDDEEAELLPATKPMQFEGADCVHPTRPQEAVEAVPELEEDNDAEHEASSLAGSDHEYAFIFEKPLSSPAVDIYMQDAPGSGSRRRGLETSLEASRQAALPPTSLSKSQEMIAQGPQPPSPAPPAELAGAPQDSAAEGGAVVPNALSFRMDEDDSAAKKLPAAQHAKPVLDESAESINSAQAPTEHAAGSVAARATVETAGGNVRGTEGLRDTGGAREPVMARGGLARAWQCSLDEVGVIPGGRAAFGAPAPAQRPQAGAERPAVAAAGIGRAPGGSSVRLLPQLHAQTAARRAAASDARPFPRLVLRRLEARAMPGNMLDCFDRLWHGGSSVVASQS</sequence>
<evidence type="ECO:0000313" key="2">
    <source>
        <dbReference type="EMBL" id="EIE22550.1"/>
    </source>
</evidence>
<dbReference type="KEGG" id="csl:COCSUDRAFT_66277"/>